<evidence type="ECO:0000313" key="4">
    <source>
        <dbReference type="Proteomes" id="UP001212997"/>
    </source>
</evidence>
<organism evidence="3 4">
    <name type="scientific">Meripilus lineatus</name>
    <dbReference type="NCBI Taxonomy" id="2056292"/>
    <lineage>
        <taxon>Eukaryota</taxon>
        <taxon>Fungi</taxon>
        <taxon>Dikarya</taxon>
        <taxon>Basidiomycota</taxon>
        <taxon>Agaricomycotina</taxon>
        <taxon>Agaricomycetes</taxon>
        <taxon>Polyporales</taxon>
        <taxon>Meripilaceae</taxon>
        <taxon>Meripilus</taxon>
    </lineage>
</organism>
<reference evidence="3" key="1">
    <citation type="submission" date="2022-07" db="EMBL/GenBank/DDBJ databases">
        <title>Genome Sequence of Physisporinus lineatus.</title>
        <authorList>
            <person name="Buettner E."/>
        </authorList>
    </citation>
    <scope>NUCLEOTIDE SEQUENCE</scope>
    <source>
        <strain evidence="3">VT162</strain>
    </source>
</reference>
<feature type="transmembrane region" description="Helical" evidence="2">
    <location>
        <begin position="26"/>
        <end position="43"/>
    </location>
</feature>
<feature type="transmembrane region" description="Helical" evidence="2">
    <location>
        <begin position="172"/>
        <end position="196"/>
    </location>
</feature>
<accession>A0AAD5YGR6</accession>
<sequence length="366" mass="39700">MGVPLLPNPFTSLAWLPANIATQVEISRYICCVVFGAWVWDVLTSIPEDIRVFRKPNVGIPDVIYVFSRLSIMAFLTSTLVYQIAPADDCQALGKAIGWLAAAALPLNSLLFFFRVKAVFNHSRAVVAFFAFMWIAVLAGSLSQPFGIDSSHIGTSRNCIATVIQSYCSSGIVIATVNDTLSFIAISVQLLMYSLADTWSARFKTFFSGQGMTHMTRLLLQSGQQYYMTTVGVNIIAMVVILTPSVPPVFRAVVAIPNAALFNVMACKVFRMVKLGTIKDQTFSSVASSHTASAPIQFAPITPKGAAAKRRVVNPDDTLNLSLKTTQMINDTLDVTTGPFRMDADPESSMGSQDNAVTDTKGQDIV</sequence>
<feature type="transmembrane region" description="Helical" evidence="2">
    <location>
        <begin position="96"/>
        <end position="114"/>
    </location>
</feature>
<keyword evidence="2" id="KW-0812">Transmembrane</keyword>
<feature type="transmembrane region" description="Helical" evidence="2">
    <location>
        <begin position="63"/>
        <end position="84"/>
    </location>
</feature>
<dbReference type="AlphaFoldDB" id="A0AAD5YGR6"/>
<keyword evidence="4" id="KW-1185">Reference proteome</keyword>
<feature type="region of interest" description="Disordered" evidence="1">
    <location>
        <begin position="343"/>
        <end position="366"/>
    </location>
</feature>
<keyword evidence="2" id="KW-1133">Transmembrane helix</keyword>
<comment type="caution">
    <text evidence="3">The sequence shown here is derived from an EMBL/GenBank/DDBJ whole genome shotgun (WGS) entry which is preliminary data.</text>
</comment>
<evidence type="ECO:0000256" key="1">
    <source>
        <dbReference type="SAM" id="MobiDB-lite"/>
    </source>
</evidence>
<name>A0AAD5YGR6_9APHY</name>
<dbReference type="EMBL" id="JANAWD010000081">
    <property type="protein sequence ID" value="KAJ3487836.1"/>
    <property type="molecule type" value="Genomic_DNA"/>
</dbReference>
<evidence type="ECO:0000256" key="2">
    <source>
        <dbReference type="SAM" id="Phobius"/>
    </source>
</evidence>
<protein>
    <submittedName>
        <fullName evidence="3">Uncharacterized protein</fullName>
    </submittedName>
</protein>
<feature type="transmembrane region" description="Helical" evidence="2">
    <location>
        <begin position="126"/>
        <end position="148"/>
    </location>
</feature>
<proteinExistence type="predicted"/>
<feature type="compositionally biased region" description="Polar residues" evidence="1">
    <location>
        <begin position="349"/>
        <end position="360"/>
    </location>
</feature>
<evidence type="ECO:0000313" key="3">
    <source>
        <dbReference type="EMBL" id="KAJ3487836.1"/>
    </source>
</evidence>
<keyword evidence="2" id="KW-0472">Membrane</keyword>
<gene>
    <name evidence="3" type="ORF">NLI96_g3253</name>
</gene>
<dbReference type="Proteomes" id="UP001212997">
    <property type="component" value="Unassembled WGS sequence"/>
</dbReference>